<dbReference type="GO" id="GO:0005509">
    <property type="term" value="F:calcium ion binding"/>
    <property type="evidence" value="ECO:0007669"/>
    <property type="project" value="InterPro"/>
</dbReference>
<gene>
    <name evidence="3" type="ORF">EH243_07260</name>
</gene>
<dbReference type="AlphaFoldDB" id="A0A430KSP5"/>
<keyword evidence="1" id="KW-0732">Signal</keyword>
<dbReference type="PROSITE" id="PS00018">
    <property type="entry name" value="EF_HAND_1"/>
    <property type="match status" value="2"/>
</dbReference>
<accession>A0A430KSP5</accession>
<dbReference type="SUPFAM" id="SSF47473">
    <property type="entry name" value="EF-hand"/>
    <property type="match status" value="1"/>
</dbReference>
<evidence type="ECO:0000313" key="4">
    <source>
        <dbReference type="Proteomes" id="UP000283087"/>
    </source>
</evidence>
<feature type="domain" description="EF-hand" evidence="2">
    <location>
        <begin position="83"/>
        <end position="100"/>
    </location>
</feature>
<evidence type="ECO:0000313" key="3">
    <source>
        <dbReference type="EMBL" id="RTE66519.1"/>
    </source>
</evidence>
<feature type="signal peptide" evidence="1">
    <location>
        <begin position="1"/>
        <end position="19"/>
    </location>
</feature>
<feature type="chain" id="PRO_5019430596" description="EF-hand domain-containing protein" evidence="1">
    <location>
        <begin position="20"/>
        <end position="122"/>
    </location>
</feature>
<dbReference type="EMBL" id="RQXW01000005">
    <property type="protein sequence ID" value="RTE66519.1"/>
    <property type="molecule type" value="Genomic_DNA"/>
</dbReference>
<protein>
    <recommendedName>
        <fullName evidence="2">EF-hand domain-containing protein</fullName>
    </recommendedName>
</protein>
<evidence type="ECO:0000256" key="1">
    <source>
        <dbReference type="SAM" id="SignalP"/>
    </source>
</evidence>
<dbReference type="RefSeq" id="WP_126158118.1">
    <property type="nucleotide sequence ID" value="NZ_RQXW01000005.1"/>
</dbReference>
<keyword evidence="4" id="KW-1185">Reference proteome</keyword>
<dbReference type="Proteomes" id="UP000283087">
    <property type="component" value="Unassembled WGS sequence"/>
</dbReference>
<reference evidence="3 4" key="1">
    <citation type="submission" date="2018-11" db="EMBL/GenBank/DDBJ databases">
        <title>The draft genome sequence of Amphritea opalescens ANRC-JH13T.</title>
        <authorList>
            <person name="Fang Z."/>
            <person name="Zhang Y."/>
            <person name="Han X."/>
        </authorList>
    </citation>
    <scope>NUCLEOTIDE SEQUENCE [LARGE SCALE GENOMIC DNA]</scope>
    <source>
        <strain evidence="3 4">ANRC-JH13</strain>
    </source>
</reference>
<sequence>MRTATLLLTLTLTTTLAQAETDHLSLKRLSNIEVIEHIRSEMPQETAQINRTRSLSMFESLDRNHDNEVSLTEMRRHPSLARRFHQLDINNDGVLSQQEIEPLQAEVKGLRNILNLSALRII</sequence>
<name>A0A430KSP5_9GAMM</name>
<dbReference type="Gene3D" id="1.10.238.10">
    <property type="entry name" value="EF-hand"/>
    <property type="match status" value="1"/>
</dbReference>
<dbReference type="InterPro" id="IPR002048">
    <property type="entry name" value="EF_hand_dom"/>
</dbReference>
<proteinExistence type="predicted"/>
<dbReference type="OrthoDB" id="5797401at2"/>
<evidence type="ECO:0000259" key="2">
    <source>
        <dbReference type="Pfam" id="PF13202"/>
    </source>
</evidence>
<organism evidence="3 4">
    <name type="scientific">Amphritea opalescens</name>
    <dbReference type="NCBI Taxonomy" id="2490544"/>
    <lineage>
        <taxon>Bacteria</taxon>
        <taxon>Pseudomonadati</taxon>
        <taxon>Pseudomonadota</taxon>
        <taxon>Gammaproteobacteria</taxon>
        <taxon>Oceanospirillales</taxon>
        <taxon>Oceanospirillaceae</taxon>
        <taxon>Amphritea</taxon>
    </lineage>
</organism>
<dbReference type="InterPro" id="IPR018247">
    <property type="entry name" value="EF_Hand_1_Ca_BS"/>
</dbReference>
<dbReference type="InterPro" id="IPR011992">
    <property type="entry name" value="EF-hand-dom_pair"/>
</dbReference>
<feature type="domain" description="EF-hand" evidence="2">
    <location>
        <begin position="57"/>
        <end position="76"/>
    </location>
</feature>
<dbReference type="Pfam" id="PF13202">
    <property type="entry name" value="EF-hand_5"/>
    <property type="match status" value="2"/>
</dbReference>
<comment type="caution">
    <text evidence="3">The sequence shown here is derived from an EMBL/GenBank/DDBJ whole genome shotgun (WGS) entry which is preliminary data.</text>
</comment>